<comment type="caution">
    <text evidence="1">The sequence shown here is derived from an EMBL/GenBank/DDBJ whole genome shotgun (WGS) entry which is preliminary data.</text>
</comment>
<reference evidence="1" key="1">
    <citation type="journal article" date="2014" name="Front. Microbiol.">
        <title>High frequency of phylogenetically diverse reductive dehalogenase-homologous genes in deep subseafloor sedimentary metagenomes.</title>
        <authorList>
            <person name="Kawai M."/>
            <person name="Futagami T."/>
            <person name="Toyoda A."/>
            <person name="Takaki Y."/>
            <person name="Nishi S."/>
            <person name="Hori S."/>
            <person name="Arai W."/>
            <person name="Tsubouchi T."/>
            <person name="Morono Y."/>
            <person name="Uchiyama I."/>
            <person name="Ito T."/>
            <person name="Fujiyama A."/>
            <person name="Inagaki F."/>
            <person name="Takami H."/>
        </authorList>
    </citation>
    <scope>NUCLEOTIDE SEQUENCE</scope>
    <source>
        <strain evidence="1">Expedition CK06-06</strain>
    </source>
</reference>
<dbReference type="EMBL" id="BARW01001649">
    <property type="protein sequence ID" value="GAI62114.1"/>
    <property type="molecule type" value="Genomic_DNA"/>
</dbReference>
<name>X1S2U4_9ZZZZ</name>
<sequence length="153" mass="17574">MSEKNLFPDYKPKITPDTIKNYLRGSSKVYDILAEVGEVSSGNLKRIVKYFKKYVKKAIKNPGGSRKGNIAIGADFNQFYPSEEELIASELGKMIEKIVNSCSREEFEKVKVQEGIKSQKIEFTEIYFRHVDVMGSGRFFHAEKRPEKKEVII</sequence>
<protein>
    <submittedName>
        <fullName evidence="1">Uncharacterized protein</fullName>
    </submittedName>
</protein>
<gene>
    <name evidence="1" type="ORF">S12H4_05098</name>
</gene>
<proteinExistence type="predicted"/>
<accession>X1S2U4</accession>
<evidence type="ECO:0000313" key="1">
    <source>
        <dbReference type="EMBL" id="GAI62114.1"/>
    </source>
</evidence>
<dbReference type="AlphaFoldDB" id="X1S2U4"/>
<organism evidence="1">
    <name type="scientific">marine sediment metagenome</name>
    <dbReference type="NCBI Taxonomy" id="412755"/>
    <lineage>
        <taxon>unclassified sequences</taxon>
        <taxon>metagenomes</taxon>
        <taxon>ecological metagenomes</taxon>
    </lineage>
</organism>